<dbReference type="InterPro" id="IPR041657">
    <property type="entry name" value="HTH_17"/>
</dbReference>
<dbReference type="Gene3D" id="1.10.238.160">
    <property type="match status" value="1"/>
</dbReference>
<reference evidence="2 3" key="1">
    <citation type="submission" date="2018-10" db="EMBL/GenBank/DDBJ databases">
        <authorList>
            <person name="Zack K."/>
            <person name="Garlena R.A."/>
            <person name="Russell D.A."/>
            <person name="Pope W.H."/>
            <person name="Jacobs-Sera D."/>
            <person name="Hatfull G.F."/>
        </authorList>
    </citation>
    <scope>NUCLEOTIDE SEQUENCE [LARGE SCALE GENOMIC DNA]</scope>
</reference>
<evidence type="ECO:0000313" key="2">
    <source>
        <dbReference type="EMBL" id="AYQ99306.1"/>
    </source>
</evidence>
<evidence type="ECO:0000313" key="3">
    <source>
        <dbReference type="Proteomes" id="UP000279277"/>
    </source>
</evidence>
<protein>
    <recommendedName>
        <fullName evidence="1">Helix-turn-helix domain-containing protein</fullName>
    </recommendedName>
</protein>
<name>A0A3G3LYW9_9CAUD</name>
<sequence>MNTKMTNEQIEQIRKVNTDPTVAELLNHIDVLTKELDSKYELVSLSDIARMDGVSRQNVYNWSITKRFPSPIVTVGKQRLWAKKDIDKWMKERFN</sequence>
<dbReference type="InterPro" id="IPR009061">
    <property type="entry name" value="DNA-bd_dom_put_sf"/>
</dbReference>
<evidence type="ECO:0000259" key="1">
    <source>
        <dbReference type="Pfam" id="PF12728"/>
    </source>
</evidence>
<gene>
    <name evidence="2" type="primary">86</name>
    <name evidence="2" type="ORF">PBI_CANTARE_86</name>
</gene>
<dbReference type="KEGG" id="vg:77953022"/>
<dbReference type="Proteomes" id="UP000279277">
    <property type="component" value="Segment"/>
</dbReference>
<organism evidence="2 3">
    <name type="scientific">Brevibacterium phage Cantare</name>
    <dbReference type="NCBI Taxonomy" id="2338395"/>
    <lineage>
        <taxon>Viruses</taxon>
        <taxon>Duplodnaviria</taxon>
        <taxon>Heunggongvirae</taxon>
        <taxon>Uroviricota</taxon>
        <taxon>Caudoviricetes</taxon>
        <taxon>Cantarevirus</taxon>
        <taxon>Cantarevirus cantare</taxon>
    </lineage>
</organism>
<dbReference type="Pfam" id="PF12728">
    <property type="entry name" value="HTH_17"/>
    <property type="match status" value="1"/>
</dbReference>
<keyword evidence="3" id="KW-1185">Reference proteome</keyword>
<dbReference type="RefSeq" id="YP_010676661.1">
    <property type="nucleotide sequence ID" value="NC_071014.1"/>
</dbReference>
<dbReference type="EMBL" id="MK016493">
    <property type="protein sequence ID" value="AYQ99306.1"/>
    <property type="molecule type" value="Genomic_DNA"/>
</dbReference>
<dbReference type="SUPFAM" id="SSF46955">
    <property type="entry name" value="Putative DNA-binding domain"/>
    <property type="match status" value="1"/>
</dbReference>
<feature type="domain" description="Helix-turn-helix" evidence="1">
    <location>
        <begin position="43"/>
        <end position="93"/>
    </location>
</feature>
<proteinExistence type="predicted"/>
<dbReference type="GeneID" id="77953022"/>
<accession>A0A3G3LYW9</accession>